<reference evidence="1" key="1">
    <citation type="submission" date="2021-04" db="EMBL/GenBank/DDBJ databases">
        <authorList>
            <person name="Tunstrom K."/>
        </authorList>
    </citation>
    <scope>NUCLEOTIDE SEQUENCE</scope>
</reference>
<comment type="caution">
    <text evidence="1">The sequence shown here is derived from an EMBL/GenBank/DDBJ whole genome shotgun (WGS) entry which is preliminary data.</text>
</comment>
<dbReference type="AlphaFoldDB" id="A0A8S3XPC9"/>
<dbReference type="OrthoDB" id="6931247at2759"/>
<dbReference type="Proteomes" id="UP000691718">
    <property type="component" value="Unassembled WGS sequence"/>
</dbReference>
<sequence>MSEIETRISALENKSSQIATSSNTIALEDAIAELKVQLNNRDQELLSNDVEISGITELGGENLMSTVTVLSTKLGITLDKKDIVNVLA</sequence>
<evidence type="ECO:0000313" key="1">
    <source>
        <dbReference type="EMBL" id="CAG5034621.1"/>
    </source>
</evidence>
<evidence type="ECO:0000313" key="2">
    <source>
        <dbReference type="Proteomes" id="UP000691718"/>
    </source>
</evidence>
<gene>
    <name evidence="1" type="ORF">PAPOLLO_LOCUS20358</name>
</gene>
<protein>
    <submittedName>
        <fullName evidence="1">(apollo) hypothetical protein</fullName>
    </submittedName>
</protein>
<accession>A0A8S3XPC9</accession>
<dbReference type="EMBL" id="CAJQZP010001271">
    <property type="protein sequence ID" value="CAG5034621.1"/>
    <property type="molecule type" value="Genomic_DNA"/>
</dbReference>
<name>A0A8S3XPC9_PARAO</name>
<keyword evidence="2" id="KW-1185">Reference proteome</keyword>
<organism evidence="1 2">
    <name type="scientific">Parnassius apollo</name>
    <name type="common">Apollo butterfly</name>
    <name type="synonym">Papilio apollo</name>
    <dbReference type="NCBI Taxonomy" id="110799"/>
    <lineage>
        <taxon>Eukaryota</taxon>
        <taxon>Metazoa</taxon>
        <taxon>Ecdysozoa</taxon>
        <taxon>Arthropoda</taxon>
        <taxon>Hexapoda</taxon>
        <taxon>Insecta</taxon>
        <taxon>Pterygota</taxon>
        <taxon>Neoptera</taxon>
        <taxon>Endopterygota</taxon>
        <taxon>Lepidoptera</taxon>
        <taxon>Glossata</taxon>
        <taxon>Ditrysia</taxon>
        <taxon>Papilionoidea</taxon>
        <taxon>Papilionidae</taxon>
        <taxon>Parnassiinae</taxon>
        <taxon>Parnassini</taxon>
        <taxon>Parnassius</taxon>
        <taxon>Parnassius</taxon>
    </lineage>
</organism>
<proteinExistence type="predicted"/>